<organism evidence="1 2">
    <name type="scientific">Cylicostephanus goldi</name>
    <name type="common">Nematode worm</name>
    <dbReference type="NCBI Taxonomy" id="71465"/>
    <lineage>
        <taxon>Eukaryota</taxon>
        <taxon>Metazoa</taxon>
        <taxon>Ecdysozoa</taxon>
        <taxon>Nematoda</taxon>
        <taxon>Chromadorea</taxon>
        <taxon>Rhabditida</taxon>
        <taxon>Rhabditina</taxon>
        <taxon>Rhabditomorpha</taxon>
        <taxon>Strongyloidea</taxon>
        <taxon>Strongylidae</taxon>
        <taxon>Cylicostephanus</taxon>
    </lineage>
</organism>
<dbReference type="SUPFAM" id="SSF48726">
    <property type="entry name" value="Immunoglobulin"/>
    <property type="match status" value="1"/>
</dbReference>
<dbReference type="InterPro" id="IPR036179">
    <property type="entry name" value="Ig-like_dom_sf"/>
</dbReference>
<name>A0A3P6SE36_CYLGO</name>
<dbReference type="AlphaFoldDB" id="A0A3P6SE36"/>
<dbReference type="Proteomes" id="UP000271889">
    <property type="component" value="Unassembled WGS sequence"/>
</dbReference>
<keyword evidence="2" id="KW-1185">Reference proteome</keyword>
<sequence length="54" mass="5825">MECLLEADPPPTIAWQHAGNVISPSARVLQVLSPMGGILYKANLIIKVCPLIEI</sequence>
<proteinExistence type="predicted"/>
<evidence type="ECO:0000313" key="2">
    <source>
        <dbReference type="Proteomes" id="UP000271889"/>
    </source>
</evidence>
<evidence type="ECO:0000313" key="1">
    <source>
        <dbReference type="EMBL" id="VDK52601.1"/>
    </source>
</evidence>
<protein>
    <recommendedName>
        <fullName evidence="3">Ig-like domain-containing protein</fullName>
    </recommendedName>
</protein>
<reference evidence="1 2" key="1">
    <citation type="submission" date="2018-11" db="EMBL/GenBank/DDBJ databases">
        <authorList>
            <consortium name="Pathogen Informatics"/>
        </authorList>
    </citation>
    <scope>NUCLEOTIDE SEQUENCE [LARGE SCALE GENOMIC DNA]</scope>
</reference>
<gene>
    <name evidence="1" type="ORF">CGOC_LOCUS2430</name>
</gene>
<evidence type="ECO:0008006" key="3">
    <source>
        <dbReference type="Google" id="ProtNLM"/>
    </source>
</evidence>
<dbReference type="OrthoDB" id="504170at2759"/>
<accession>A0A3P6SE36</accession>
<dbReference type="EMBL" id="UYRV01005436">
    <property type="protein sequence ID" value="VDK52601.1"/>
    <property type="molecule type" value="Genomic_DNA"/>
</dbReference>